<feature type="region of interest" description="Disordered" evidence="1">
    <location>
        <begin position="278"/>
        <end position="297"/>
    </location>
</feature>
<comment type="caution">
    <text evidence="2">The sequence shown here is derived from an EMBL/GenBank/DDBJ whole genome shotgun (WGS) entry which is preliminary data.</text>
</comment>
<dbReference type="Proteomes" id="UP000324222">
    <property type="component" value="Unassembled WGS sequence"/>
</dbReference>
<proteinExistence type="predicted"/>
<protein>
    <submittedName>
        <fullName evidence="2">Uncharacterized protein</fullName>
    </submittedName>
</protein>
<dbReference type="EMBL" id="VSRR010111709">
    <property type="protein sequence ID" value="MPC97849.1"/>
    <property type="molecule type" value="Genomic_DNA"/>
</dbReference>
<accession>A0A5B7JSK9</accession>
<organism evidence="2 3">
    <name type="scientific">Portunus trituberculatus</name>
    <name type="common">Swimming crab</name>
    <name type="synonym">Neptunus trituberculatus</name>
    <dbReference type="NCBI Taxonomy" id="210409"/>
    <lineage>
        <taxon>Eukaryota</taxon>
        <taxon>Metazoa</taxon>
        <taxon>Ecdysozoa</taxon>
        <taxon>Arthropoda</taxon>
        <taxon>Crustacea</taxon>
        <taxon>Multicrustacea</taxon>
        <taxon>Malacostraca</taxon>
        <taxon>Eumalacostraca</taxon>
        <taxon>Eucarida</taxon>
        <taxon>Decapoda</taxon>
        <taxon>Pleocyemata</taxon>
        <taxon>Brachyura</taxon>
        <taxon>Eubrachyura</taxon>
        <taxon>Portunoidea</taxon>
        <taxon>Portunidae</taxon>
        <taxon>Portuninae</taxon>
        <taxon>Portunus</taxon>
    </lineage>
</organism>
<evidence type="ECO:0000313" key="2">
    <source>
        <dbReference type="EMBL" id="MPC97849.1"/>
    </source>
</evidence>
<evidence type="ECO:0000256" key="1">
    <source>
        <dbReference type="SAM" id="MobiDB-lite"/>
    </source>
</evidence>
<gene>
    <name evidence="2" type="ORF">E2C01_093186</name>
</gene>
<dbReference type="OrthoDB" id="63267at2759"/>
<feature type="compositionally biased region" description="Basic and acidic residues" evidence="1">
    <location>
        <begin position="9"/>
        <end position="22"/>
    </location>
</feature>
<dbReference type="AlphaFoldDB" id="A0A5B7JSK9"/>
<sequence length="297" mass="31773">MVRAGRRRCSSEGRESRVETCERAGSTTAAAAVTAPLPLLAASTTTKQRPLSLALLGCVSPQHGADRKVAESTRSTKYCQAEDGGGEAVARRDRRHSFSGSRLMLALRRRSFVKAAATLGGGGGEGENSPRPSLFSEPPSPALAAPGSETDARQSTSPGACLRDAHASPRRGSQIHNAEGLTDTVPSAPRRRHKFRSASTRPKTWSDDLGALDIRVTLPPSTALHAKDADTLGRPLSWGEEGDTDVIPDPVWPPNEWRSPNSSRSGVFSFFHSLHRLHSVPPDSPRDHLGNLDLFPS</sequence>
<feature type="region of interest" description="Disordered" evidence="1">
    <location>
        <begin position="118"/>
        <end position="203"/>
    </location>
</feature>
<feature type="region of interest" description="Disordered" evidence="1">
    <location>
        <begin position="234"/>
        <end position="259"/>
    </location>
</feature>
<feature type="region of interest" description="Disordered" evidence="1">
    <location>
        <begin position="1"/>
        <end position="27"/>
    </location>
</feature>
<name>A0A5B7JSK9_PORTR</name>
<keyword evidence="3" id="KW-1185">Reference proteome</keyword>
<evidence type="ECO:0000313" key="3">
    <source>
        <dbReference type="Proteomes" id="UP000324222"/>
    </source>
</evidence>
<reference evidence="2 3" key="1">
    <citation type="submission" date="2019-05" db="EMBL/GenBank/DDBJ databases">
        <title>Another draft genome of Portunus trituberculatus and its Hox gene families provides insights of decapod evolution.</title>
        <authorList>
            <person name="Jeong J.-H."/>
            <person name="Song I."/>
            <person name="Kim S."/>
            <person name="Choi T."/>
            <person name="Kim D."/>
            <person name="Ryu S."/>
            <person name="Kim W."/>
        </authorList>
    </citation>
    <scope>NUCLEOTIDE SEQUENCE [LARGE SCALE GENOMIC DNA]</scope>
    <source>
        <tissue evidence="2">Muscle</tissue>
    </source>
</reference>